<keyword evidence="1" id="KW-0175">Coiled coil</keyword>
<comment type="caution">
    <text evidence="2">The sequence shown here is derived from an EMBL/GenBank/DDBJ whole genome shotgun (WGS) entry which is preliminary data.</text>
</comment>
<evidence type="ECO:0000313" key="3">
    <source>
        <dbReference type="Proteomes" id="UP000692954"/>
    </source>
</evidence>
<sequence length="338" mass="39135">MSKIPILHMKQILDSKIDYTSSITQIAMKKLGLTQSALQRINYKEYMASTNNSQQDYFLYLHAITMNINKLQKEIQKMNMNMKDKSINCTNPENVEEIIALLDKRMKNKIHTSSQACLNSNRDKSIELDDTLGCKMQIKQKNIKLALQGLKSITERNSIQKTQIANQNSICNSSNSKKIILKKLVVSNNQSVAELFQKQQASIDVSTMEQLNESIRKYLPDKNVVIMSGIRYRLKDNVSEKKSIDEQMQKITKIRSISQQSIDTGRQIPKSLIKQGQQKYVNVISTKLEMMLRQEKLIREEPLKIQKVKLGSLMGVIQKIRNQQTKLRMFEQINNDYW</sequence>
<feature type="coiled-coil region" evidence="1">
    <location>
        <begin position="61"/>
        <end position="88"/>
    </location>
</feature>
<dbReference type="OrthoDB" id="293591at2759"/>
<evidence type="ECO:0000313" key="2">
    <source>
        <dbReference type="EMBL" id="CAD8116677.1"/>
    </source>
</evidence>
<dbReference type="Proteomes" id="UP000692954">
    <property type="component" value="Unassembled WGS sequence"/>
</dbReference>
<proteinExistence type="predicted"/>
<evidence type="ECO:0000256" key="1">
    <source>
        <dbReference type="SAM" id="Coils"/>
    </source>
</evidence>
<protein>
    <submittedName>
        <fullName evidence="2">Uncharacterized protein</fullName>
    </submittedName>
</protein>
<gene>
    <name evidence="2" type="ORF">PSON_ATCC_30995.1.T1110167</name>
</gene>
<reference evidence="2" key="1">
    <citation type="submission" date="2021-01" db="EMBL/GenBank/DDBJ databases">
        <authorList>
            <consortium name="Genoscope - CEA"/>
            <person name="William W."/>
        </authorList>
    </citation>
    <scope>NUCLEOTIDE SEQUENCE</scope>
</reference>
<keyword evidence="3" id="KW-1185">Reference proteome</keyword>
<name>A0A8S1QPV5_9CILI</name>
<dbReference type="AlphaFoldDB" id="A0A8S1QPV5"/>
<organism evidence="2 3">
    <name type="scientific">Paramecium sonneborni</name>
    <dbReference type="NCBI Taxonomy" id="65129"/>
    <lineage>
        <taxon>Eukaryota</taxon>
        <taxon>Sar</taxon>
        <taxon>Alveolata</taxon>
        <taxon>Ciliophora</taxon>
        <taxon>Intramacronucleata</taxon>
        <taxon>Oligohymenophorea</taxon>
        <taxon>Peniculida</taxon>
        <taxon>Parameciidae</taxon>
        <taxon>Paramecium</taxon>
    </lineage>
</organism>
<dbReference type="EMBL" id="CAJJDN010000111">
    <property type="protein sequence ID" value="CAD8116677.1"/>
    <property type="molecule type" value="Genomic_DNA"/>
</dbReference>
<accession>A0A8S1QPV5</accession>